<evidence type="ECO:0000256" key="1">
    <source>
        <dbReference type="SAM" id="MobiDB-lite"/>
    </source>
</evidence>
<sequence>MHIVFIHAKDTRYKLTVYFDIVIDTFTEDPNIINPGGSSNYATLDSDGEIEGGSVYDDDDDTGLNLTPTDLIFNPALIDATVLQYKQYLLDDIRLNGWTVPQVKTPFPYMDEPYKTRPDEWIRDDYRDINGGDHGLTAGVLNAASTALGAFLRIVTPQLLEKIAGECNDYFEENLGTRVEAQHTKQQARKQKRPDLQPQTPQQFKTNLQKTPEISGRSVHIYRTSNCEGEICSPLKISDEGVIPHGGFGNFMKRDQFDHVSRNLHFSRNTDARPTNDRA</sequence>
<accession>A0A2P4YFL2</accession>
<dbReference type="Proteomes" id="UP000237271">
    <property type="component" value="Unassembled WGS sequence"/>
</dbReference>
<dbReference type="OrthoDB" id="129209at2759"/>
<dbReference type="AlphaFoldDB" id="A0A2P4YFL2"/>
<gene>
    <name evidence="2" type="ORF">PHPALM_6156</name>
</gene>
<comment type="caution">
    <text evidence="2">The sequence shown here is derived from an EMBL/GenBank/DDBJ whole genome shotgun (WGS) entry which is preliminary data.</text>
</comment>
<protein>
    <submittedName>
        <fullName evidence="2">Uncharacterized protein</fullName>
    </submittedName>
</protein>
<name>A0A2P4YFL2_9STRA</name>
<keyword evidence="3" id="KW-1185">Reference proteome</keyword>
<feature type="region of interest" description="Disordered" evidence="1">
    <location>
        <begin position="182"/>
        <end position="205"/>
    </location>
</feature>
<dbReference type="EMBL" id="NCKW01003417">
    <property type="protein sequence ID" value="POM76584.1"/>
    <property type="molecule type" value="Genomic_DNA"/>
</dbReference>
<reference evidence="2 3" key="1">
    <citation type="journal article" date="2017" name="Genome Biol. Evol.">
        <title>Phytophthora megakarya and P. palmivora, closely related causal agents of cacao black pod rot, underwent increases in genome sizes and gene numbers by different mechanisms.</title>
        <authorList>
            <person name="Ali S.S."/>
            <person name="Shao J."/>
            <person name="Lary D.J."/>
            <person name="Kronmiller B."/>
            <person name="Shen D."/>
            <person name="Strem M.D."/>
            <person name="Amoako-Attah I."/>
            <person name="Akrofi A.Y."/>
            <person name="Begoude B.A."/>
            <person name="Ten Hoopen G.M."/>
            <person name="Coulibaly K."/>
            <person name="Kebe B.I."/>
            <person name="Melnick R.L."/>
            <person name="Guiltinan M.J."/>
            <person name="Tyler B.M."/>
            <person name="Meinhardt L.W."/>
            <person name="Bailey B.A."/>
        </authorList>
    </citation>
    <scope>NUCLEOTIDE SEQUENCE [LARGE SCALE GENOMIC DNA]</scope>
    <source>
        <strain evidence="3">sbr112.9</strain>
    </source>
</reference>
<proteinExistence type="predicted"/>
<organism evidence="2 3">
    <name type="scientific">Phytophthora palmivora</name>
    <dbReference type="NCBI Taxonomy" id="4796"/>
    <lineage>
        <taxon>Eukaryota</taxon>
        <taxon>Sar</taxon>
        <taxon>Stramenopiles</taxon>
        <taxon>Oomycota</taxon>
        <taxon>Peronosporomycetes</taxon>
        <taxon>Peronosporales</taxon>
        <taxon>Peronosporaceae</taxon>
        <taxon>Phytophthora</taxon>
    </lineage>
</organism>
<evidence type="ECO:0000313" key="2">
    <source>
        <dbReference type="EMBL" id="POM76584.1"/>
    </source>
</evidence>
<evidence type="ECO:0000313" key="3">
    <source>
        <dbReference type="Proteomes" id="UP000237271"/>
    </source>
</evidence>
<dbReference type="PANTHER" id="PTHR37069:SF2">
    <property type="entry name" value="PIGGYBAC TRANSPOSABLE ELEMENT-DERIVED PROTEIN DOMAIN-CONTAINING PROTEIN"/>
    <property type="match status" value="1"/>
</dbReference>
<dbReference type="PANTHER" id="PTHR37069">
    <property type="entry name" value="DDE_TNP_1_7 DOMAIN-CONTAINING PROTEIN"/>
    <property type="match status" value="1"/>
</dbReference>